<protein>
    <submittedName>
        <fullName evidence="1">Uncharacterized protein</fullName>
    </submittedName>
</protein>
<dbReference type="RefSeq" id="WP_267903846.1">
    <property type="nucleotide sequence ID" value="NZ_VISO01000003.1"/>
</dbReference>
<dbReference type="AlphaFoldDB" id="A0A559SN93"/>
<organism evidence="1 2">
    <name type="scientific">Rhizobium mongolense USDA 1844</name>
    <dbReference type="NCBI Taxonomy" id="1079460"/>
    <lineage>
        <taxon>Bacteria</taxon>
        <taxon>Pseudomonadati</taxon>
        <taxon>Pseudomonadota</taxon>
        <taxon>Alphaproteobacteria</taxon>
        <taxon>Hyphomicrobiales</taxon>
        <taxon>Rhizobiaceae</taxon>
        <taxon>Rhizobium/Agrobacterium group</taxon>
        <taxon>Rhizobium</taxon>
    </lineage>
</organism>
<sequence length="44" mass="4739">MSRCQASTLSYVHADVNAAVDILVVGTRPSKAVKPVSRERQRAA</sequence>
<proteinExistence type="predicted"/>
<name>A0A559SN93_9HYPH</name>
<dbReference type="EMBL" id="VISO01000003">
    <property type="protein sequence ID" value="TVZ63818.1"/>
    <property type="molecule type" value="Genomic_DNA"/>
</dbReference>
<evidence type="ECO:0000313" key="1">
    <source>
        <dbReference type="EMBL" id="TVZ63818.1"/>
    </source>
</evidence>
<reference evidence="1 2" key="1">
    <citation type="submission" date="2019-06" db="EMBL/GenBank/DDBJ databases">
        <title>Pac Bio to generate improved reference genome sequences for organisms with transposon mutant libraries (support for FEBA project).</title>
        <authorList>
            <person name="Blow M."/>
        </authorList>
    </citation>
    <scope>NUCLEOTIDE SEQUENCE [LARGE SCALE GENOMIC DNA]</scope>
    <source>
        <strain evidence="1 2">USDA 1844</strain>
    </source>
</reference>
<evidence type="ECO:0000313" key="2">
    <source>
        <dbReference type="Proteomes" id="UP000319824"/>
    </source>
</evidence>
<accession>A0A559SN93</accession>
<comment type="caution">
    <text evidence="1">The sequence shown here is derived from an EMBL/GenBank/DDBJ whole genome shotgun (WGS) entry which is preliminary data.</text>
</comment>
<gene>
    <name evidence="1" type="ORF">BCL32_3993</name>
</gene>
<dbReference type="Proteomes" id="UP000319824">
    <property type="component" value="Unassembled WGS sequence"/>
</dbReference>